<dbReference type="SMART" id="SM00530">
    <property type="entry name" value="HTH_XRE"/>
    <property type="match status" value="1"/>
</dbReference>
<dbReference type="KEGG" id="nvn:NVIE_0541"/>
<sequence>MLPRLEYIKQARMRLGITQRKLAGLTGVSTSMINQIESGRCKPSYETARKIFEALGSLEGRTSMKAGDICSRKLISVQRDEQLHEAIDMMRQNSISQIPVLDGSKVVGILTEDGLAKIMVEKDEGELKDVKVYQVMESPPPIVDVSTPAKALVPLVRFAKCILVSEKGNVMGIVTITDTLKMVE</sequence>
<dbReference type="Proteomes" id="UP000027093">
    <property type="component" value="Chromosome"/>
</dbReference>
<organism evidence="5 6">
    <name type="scientific">Nitrososphaera viennensis EN76</name>
    <dbReference type="NCBI Taxonomy" id="926571"/>
    <lineage>
        <taxon>Archaea</taxon>
        <taxon>Nitrososphaerota</taxon>
        <taxon>Nitrososphaeria</taxon>
        <taxon>Nitrososphaerales</taxon>
        <taxon>Nitrososphaeraceae</taxon>
        <taxon>Nitrososphaera</taxon>
    </lineage>
</organism>
<evidence type="ECO:0000256" key="2">
    <source>
        <dbReference type="PROSITE-ProRule" id="PRU00703"/>
    </source>
</evidence>
<name>A0A060HGL8_9ARCH</name>
<gene>
    <name evidence="5" type="ORF">NVIE_0541</name>
</gene>
<dbReference type="PROSITE" id="PS50943">
    <property type="entry name" value="HTH_CROC1"/>
    <property type="match status" value="1"/>
</dbReference>
<dbReference type="InterPro" id="IPR000644">
    <property type="entry name" value="CBS_dom"/>
</dbReference>
<dbReference type="STRING" id="926571.NVIE_0541"/>
<proteinExistence type="predicted"/>
<dbReference type="RefSeq" id="WP_075053891.1">
    <property type="nucleotide sequence ID" value="NZ_CP007536.1"/>
</dbReference>
<keyword evidence="1 2" id="KW-0129">CBS domain</keyword>
<dbReference type="SMART" id="SM00116">
    <property type="entry name" value="CBS"/>
    <property type="match status" value="1"/>
</dbReference>
<dbReference type="AlphaFoldDB" id="A0A060HGL8"/>
<dbReference type="SUPFAM" id="SSF47413">
    <property type="entry name" value="lambda repressor-like DNA-binding domains"/>
    <property type="match status" value="1"/>
</dbReference>
<dbReference type="InterPro" id="IPR017158">
    <property type="entry name" value="Tscrpt-reg_CBS-contain_prd"/>
</dbReference>
<evidence type="ECO:0000256" key="1">
    <source>
        <dbReference type="ARBA" id="ARBA00023122"/>
    </source>
</evidence>
<dbReference type="CDD" id="cd00093">
    <property type="entry name" value="HTH_XRE"/>
    <property type="match status" value="1"/>
</dbReference>
<dbReference type="SUPFAM" id="SSF54631">
    <property type="entry name" value="CBS-domain pair"/>
    <property type="match status" value="1"/>
</dbReference>
<evidence type="ECO:0000313" key="5">
    <source>
        <dbReference type="EMBL" id="AIC14733.1"/>
    </source>
</evidence>
<protein>
    <submittedName>
        <fullName evidence="5">Putative transcriptional regulator, XRE family</fullName>
    </submittedName>
</protein>
<dbReference type="EMBL" id="CP007536">
    <property type="protein sequence ID" value="AIC14733.1"/>
    <property type="molecule type" value="Genomic_DNA"/>
</dbReference>
<dbReference type="Gene3D" id="3.10.580.10">
    <property type="entry name" value="CBS-domain"/>
    <property type="match status" value="1"/>
</dbReference>
<feature type="domain" description="HTH cro/C1-type" evidence="3">
    <location>
        <begin position="8"/>
        <end position="61"/>
    </location>
</feature>
<accession>A0A060HGL8</accession>
<dbReference type="OrthoDB" id="30763at2157"/>
<evidence type="ECO:0000259" key="4">
    <source>
        <dbReference type="PROSITE" id="PS51371"/>
    </source>
</evidence>
<dbReference type="InterPro" id="IPR010982">
    <property type="entry name" value="Lambda_DNA-bd_dom_sf"/>
</dbReference>
<evidence type="ECO:0000313" key="6">
    <source>
        <dbReference type="Proteomes" id="UP000027093"/>
    </source>
</evidence>
<dbReference type="PIRSF" id="PIRSF037253">
    <property type="entry name" value="HTH_CBS_prd"/>
    <property type="match status" value="1"/>
</dbReference>
<dbReference type="InterPro" id="IPR051257">
    <property type="entry name" value="Diverse_CBS-Domain"/>
</dbReference>
<keyword evidence="6" id="KW-1185">Reference proteome</keyword>
<feature type="domain" description="CBS" evidence="4">
    <location>
        <begin position="70"/>
        <end position="127"/>
    </location>
</feature>
<evidence type="ECO:0000259" key="3">
    <source>
        <dbReference type="PROSITE" id="PS50943"/>
    </source>
</evidence>
<dbReference type="GeneID" id="74945798"/>
<dbReference type="PROSITE" id="PS51371">
    <property type="entry name" value="CBS"/>
    <property type="match status" value="1"/>
</dbReference>
<dbReference type="PANTHER" id="PTHR43080:SF4">
    <property type="entry name" value="CRO-LIKE PROTEIN"/>
    <property type="match status" value="1"/>
</dbReference>
<dbReference type="Pfam" id="PF01381">
    <property type="entry name" value="HTH_3"/>
    <property type="match status" value="1"/>
</dbReference>
<dbReference type="PANTHER" id="PTHR43080">
    <property type="entry name" value="CBS DOMAIN-CONTAINING PROTEIN CBSX3, MITOCHONDRIAL"/>
    <property type="match status" value="1"/>
</dbReference>
<dbReference type="HOGENOM" id="CLU_116133_0_0_2"/>
<dbReference type="InterPro" id="IPR001387">
    <property type="entry name" value="Cro/C1-type_HTH"/>
</dbReference>
<dbReference type="Pfam" id="PF00571">
    <property type="entry name" value="CBS"/>
    <property type="match status" value="2"/>
</dbReference>
<reference evidence="5 6" key="1">
    <citation type="journal article" date="2014" name="Int. J. Syst. Evol. Microbiol.">
        <title>Nitrososphaera viennensis gen. nov., sp. nov., an aerobic and mesophilic, ammonia-oxidizing archaeon from soil and a member of the archaeal phylum Thaumarchaeota.</title>
        <authorList>
            <person name="Stieglmeier M."/>
            <person name="Klingl A."/>
            <person name="Alves R.J."/>
            <person name="Rittmann S.K."/>
            <person name="Melcher M."/>
            <person name="Leisch N."/>
            <person name="Schleper C."/>
        </authorList>
    </citation>
    <scope>NUCLEOTIDE SEQUENCE [LARGE SCALE GENOMIC DNA]</scope>
    <source>
        <strain evidence="5">EN76</strain>
    </source>
</reference>
<dbReference type="InterPro" id="IPR046342">
    <property type="entry name" value="CBS_dom_sf"/>
</dbReference>
<dbReference type="GO" id="GO:0003677">
    <property type="term" value="F:DNA binding"/>
    <property type="evidence" value="ECO:0007669"/>
    <property type="project" value="InterPro"/>
</dbReference>
<dbReference type="Gene3D" id="1.10.260.40">
    <property type="entry name" value="lambda repressor-like DNA-binding domains"/>
    <property type="match status" value="1"/>
</dbReference>